<feature type="domain" description="Roadblock/LAMTOR2" evidence="2">
    <location>
        <begin position="1"/>
        <end position="91"/>
    </location>
</feature>
<dbReference type="InterPro" id="IPR004942">
    <property type="entry name" value="Roadblock/LAMTOR2_dom"/>
</dbReference>
<sequence>MEQLASHPNVIGTIILSRTDNAIIKATGNVFDGEGGKRYAAAVENIVKSVADALAACNGGEKDELRFMRIRTMKHELIITPDEKYILVVLQDPGQ</sequence>
<dbReference type="SMART" id="SM00960">
    <property type="entry name" value="Robl_LC7"/>
    <property type="match status" value="1"/>
</dbReference>
<reference evidence="3 4" key="2">
    <citation type="journal article" date="2018" name="Proc. Natl. Acad. Sci.">
        <title>RNAi is a critical determinant of centromere evolution in closely related fungi.</title>
        <authorList>
            <person name="Yadav V."/>
            <person name="Sun S."/>
            <person name="Billmyre R.B."/>
            <person name="Thimmappa B.C."/>
            <person name="Shea T."/>
            <person name="Lintner R."/>
            <person name="Bakkeren G."/>
            <person name="Cuomo C.A."/>
            <person name="Heitman J."/>
            <person name="Sanyal K."/>
        </authorList>
    </citation>
    <scope>NUCLEOTIDE SEQUENCE [LARGE SCALE GENOMIC DNA]</scope>
    <source>
        <strain evidence="3 4">R265</strain>
    </source>
</reference>
<dbReference type="RefSeq" id="XP_062881671.1">
    <property type="nucleotide sequence ID" value="XM_063025716.1"/>
</dbReference>
<dbReference type="EMBL" id="CP025763">
    <property type="protein sequence ID" value="KGB75745.1"/>
    <property type="molecule type" value="Genomic_DNA"/>
</dbReference>
<dbReference type="Proteomes" id="UP000029445">
    <property type="component" value="Chromosome 5"/>
</dbReference>
<dbReference type="AlphaFoldDB" id="A0A095C4J6"/>
<keyword evidence="4" id="KW-1185">Reference proteome</keyword>
<evidence type="ECO:0000313" key="3">
    <source>
        <dbReference type="EMBL" id="KGB75745.1"/>
    </source>
</evidence>
<dbReference type="PANTHER" id="PTHR10779">
    <property type="entry name" value="DYNEIN LIGHT CHAIN ROADBLOCK"/>
    <property type="match status" value="1"/>
</dbReference>
<protein>
    <submittedName>
        <fullName evidence="3">Dynein light chain roadblock-type</fullName>
    </submittedName>
</protein>
<dbReference type="GeneID" id="88177990"/>
<dbReference type="Gene3D" id="3.30.450.30">
    <property type="entry name" value="Dynein light chain 2a, cytoplasmic"/>
    <property type="match status" value="1"/>
</dbReference>
<dbReference type="KEGG" id="cdeu:CNBG_1583"/>
<evidence type="ECO:0000256" key="1">
    <source>
        <dbReference type="ARBA" id="ARBA00007191"/>
    </source>
</evidence>
<proteinExistence type="inferred from homology"/>
<dbReference type="HOGENOM" id="CLU_113002_1_1_1"/>
<dbReference type="OrthoDB" id="9985637at2759"/>
<dbReference type="STRING" id="294750.A0A095C4J6"/>
<dbReference type="Pfam" id="PF03259">
    <property type="entry name" value="Robl_LC7"/>
    <property type="match status" value="1"/>
</dbReference>
<reference evidence="3 4" key="1">
    <citation type="journal article" date="2011" name="MBio">
        <title>Genome variation in Cryptococcus gattii, an emerging pathogen of immunocompetent hosts.</title>
        <authorList>
            <person name="D'Souza C.A."/>
            <person name="Kronstad J.W."/>
            <person name="Taylor G."/>
            <person name="Warren R."/>
            <person name="Yuen M."/>
            <person name="Hu G."/>
            <person name="Jung W.H."/>
            <person name="Sham A."/>
            <person name="Kidd S.E."/>
            <person name="Tangen K."/>
            <person name="Lee N."/>
            <person name="Zeilmaker T."/>
            <person name="Sawkins J."/>
            <person name="McVicker G."/>
            <person name="Shah S."/>
            <person name="Gnerre S."/>
            <person name="Griggs A."/>
            <person name="Zeng Q."/>
            <person name="Bartlett K."/>
            <person name="Li W."/>
            <person name="Wang X."/>
            <person name="Heitman J."/>
            <person name="Stajich J.E."/>
            <person name="Fraser J.A."/>
            <person name="Meyer W."/>
            <person name="Carter D."/>
            <person name="Schein J."/>
            <person name="Krzywinski M."/>
            <person name="Kwon-Chung K.J."/>
            <person name="Varma A."/>
            <person name="Wang J."/>
            <person name="Brunham R."/>
            <person name="Fyfe M."/>
            <person name="Ouellette B.F."/>
            <person name="Siddiqui A."/>
            <person name="Marra M."/>
            <person name="Jones S."/>
            <person name="Holt R."/>
            <person name="Birren B.W."/>
            <person name="Galagan J.E."/>
            <person name="Cuomo C.A."/>
        </authorList>
    </citation>
    <scope>NUCLEOTIDE SEQUENCE [LARGE SCALE GENOMIC DNA]</scope>
    <source>
        <strain evidence="3 4">R265</strain>
    </source>
</reference>
<organism evidence="3 4">
    <name type="scientific">Cryptococcus deuterogattii (strain R265)</name>
    <name type="common">Cryptococcus gattii VGII (strain R265)</name>
    <dbReference type="NCBI Taxonomy" id="294750"/>
    <lineage>
        <taxon>Eukaryota</taxon>
        <taxon>Fungi</taxon>
        <taxon>Dikarya</taxon>
        <taxon>Basidiomycota</taxon>
        <taxon>Agaricomycotina</taxon>
        <taxon>Tremellomycetes</taxon>
        <taxon>Tremellales</taxon>
        <taxon>Cryptococcaceae</taxon>
        <taxon>Cryptococcus</taxon>
        <taxon>Cryptococcus gattii species complex</taxon>
    </lineage>
</organism>
<dbReference type="VEuPathDB" id="FungiDB:CNBG_1583"/>
<evidence type="ECO:0000259" key="2">
    <source>
        <dbReference type="SMART" id="SM00960"/>
    </source>
</evidence>
<name>A0A095C4J6_CRYD2</name>
<accession>A0A095C4J6</accession>
<dbReference type="SUPFAM" id="SSF103196">
    <property type="entry name" value="Roadblock/LC7 domain"/>
    <property type="match status" value="1"/>
</dbReference>
<gene>
    <name evidence="3" type="ORF">CNBG_1583</name>
</gene>
<evidence type="ECO:0000313" key="4">
    <source>
        <dbReference type="Proteomes" id="UP000029445"/>
    </source>
</evidence>
<comment type="similarity">
    <text evidence="1">Belongs to the GAMAD family.</text>
</comment>